<evidence type="ECO:0000259" key="1">
    <source>
        <dbReference type="Pfam" id="PF18599"/>
    </source>
</evidence>
<dbReference type="AlphaFoldDB" id="A0A383V9E1"/>
<gene>
    <name evidence="2" type="ORF">BQ4739_LOCUS2810</name>
</gene>
<evidence type="ECO:0000313" key="3">
    <source>
        <dbReference type="Proteomes" id="UP000256970"/>
    </source>
</evidence>
<reference evidence="2 3" key="1">
    <citation type="submission" date="2016-10" db="EMBL/GenBank/DDBJ databases">
        <authorList>
            <person name="Cai Z."/>
        </authorList>
    </citation>
    <scope>NUCLEOTIDE SEQUENCE [LARGE SCALE GENOMIC DNA]</scope>
</reference>
<accession>A0A383V9E1</accession>
<keyword evidence="3" id="KW-1185">Reference proteome</keyword>
<dbReference type="EMBL" id="FNXT01000212">
    <property type="protein sequence ID" value="SZX62205.1"/>
    <property type="molecule type" value="Genomic_DNA"/>
</dbReference>
<dbReference type="Pfam" id="PF18599">
    <property type="entry name" value="LCIB_C_CA"/>
    <property type="match status" value="1"/>
</dbReference>
<feature type="domain" description="Limiting CO2-inducible protein B/C beta carbonyic anhydrase" evidence="1">
    <location>
        <begin position="104"/>
        <end position="340"/>
    </location>
</feature>
<organism evidence="2 3">
    <name type="scientific">Tetradesmus obliquus</name>
    <name type="common">Green alga</name>
    <name type="synonym">Acutodesmus obliquus</name>
    <dbReference type="NCBI Taxonomy" id="3088"/>
    <lineage>
        <taxon>Eukaryota</taxon>
        <taxon>Viridiplantae</taxon>
        <taxon>Chlorophyta</taxon>
        <taxon>core chlorophytes</taxon>
        <taxon>Chlorophyceae</taxon>
        <taxon>CS clade</taxon>
        <taxon>Sphaeropleales</taxon>
        <taxon>Scenedesmaceae</taxon>
        <taxon>Tetradesmus</taxon>
    </lineage>
</organism>
<proteinExistence type="predicted"/>
<dbReference type="PANTHER" id="PTHR38016:SF1">
    <property type="entry name" value="LIMITING CO2-INDUCIBLE PROTEIN B_C BETA CARBONYIC ANHYDRASE DOMAIN-CONTAINING PROTEIN"/>
    <property type="match status" value="1"/>
</dbReference>
<sequence length="422" mass="44519">MALKMKAGMKQGTCKGACTCCGAKAARVSRKAVTVRASSYHSNWRTQSVAVVQNNGSNGNGANALVPKQMAQAARPLPAQPIARPTPGDLNNRYASVLKHFPSALGVDDFIARVEVALCYFGFTGDNTIAVTNLCRDEVTAVLKDKIETVWGGSFNVNGLGGVITCGVTGFKAGLSHAPVCSGTGRERYVFFSFPHIGIDEVGDVGAISRPGRAKKSCACGALAKCLNEVKADGLGRSFAIPGVHDDEDPEYSILKARMMNKMKEEGLNVDDNFGLADITKAAERTISADLEKLISKAVDTSKADYAVVTGVQIHNWARNLDDPNSYSMEFVAPASVYAVVNGVATHLDLSQIPQVTPRMLNLLAGSSMGNSPSGSQDYDAAASYTGGASSTLQQIPSSYLFQRLVSKPRASFLTAGNGHGN</sequence>
<dbReference type="PANTHER" id="PTHR38016">
    <property type="entry name" value="UNNAMED PRODUCT"/>
    <property type="match status" value="1"/>
</dbReference>
<protein>
    <recommendedName>
        <fullName evidence="1">Limiting CO2-inducible protein B/C beta carbonyic anhydrase domain-containing protein</fullName>
    </recommendedName>
</protein>
<dbReference type="Proteomes" id="UP000256970">
    <property type="component" value="Unassembled WGS sequence"/>
</dbReference>
<name>A0A383V9E1_TETOB</name>
<dbReference type="InterPro" id="IPR040703">
    <property type="entry name" value="LCIB/C_CA"/>
</dbReference>
<evidence type="ECO:0000313" key="2">
    <source>
        <dbReference type="EMBL" id="SZX62205.1"/>
    </source>
</evidence>